<dbReference type="AlphaFoldDB" id="A0A0F8WPB1"/>
<dbReference type="GO" id="GO:0003676">
    <property type="term" value="F:nucleic acid binding"/>
    <property type="evidence" value="ECO:0007669"/>
    <property type="project" value="InterPro"/>
</dbReference>
<feature type="region of interest" description="Disordered" evidence="1">
    <location>
        <begin position="27"/>
        <end position="50"/>
    </location>
</feature>
<gene>
    <name evidence="3" type="ORF">LCGC14_3043850</name>
</gene>
<proteinExistence type="predicted"/>
<protein>
    <recommendedName>
        <fullName evidence="2">HNH domain-containing protein</fullName>
    </recommendedName>
</protein>
<evidence type="ECO:0000259" key="2">
    <source>
        <dbReference type="Pfam" id="PF01844"/>
    </source>
</evidence>
<dbReference type="InterPro" id="IPR002711">
    <property type="entry name" value="HNH"/>
</dbReference>
<evidence type="ECO:0000313" key="3">
    <source>
        <dbReference type="EMBL" id="KKK58493.1"/>
    </source>
</evidence>
<dbReference type="GO" id="GO:0008270">
    <property type="term" value="F:zinc ion binding"/>
    <property type="evidence" value="ECO:0007669"/>
    <property type="project" value="InterPro"/>
</dbReference>
<comment type="caution">
    <text evidence="3">The sequence shown here is derived from an EMBL/GenBank/DDBJ whole genome shotgun (WGS) entry which is preliminary data.</text>
</comment>
<dbReference type="Pfam" id="PF01844">
    <property type="entry name" value="HNH"/>
    <property type="match status" value="1"/>
</dbReference>
<dbReference type="CDD" id="cd00085">
    <property type="entry name" value="HNHc"/>
    <property type="match status" value="1"/>
</dbReference>
<dbReference type="GO" id="GO:0004519">
    <property type="term" value="F:endonuclease activity"/>
    <property type="evidence" value="ECO:0007669"/>
    <property type="project" value="InterPro"/>
</dbReference>
<organism evidence="3">
    <name type="scientific">marine sediment metagenome</name>
    <dbReference type="NCBI Taxonomy" id="412755"/>
    <lineage>
        <taxon>unclassified sequences</taxon>
        <taxon>metagenomes</taxon>
        <taxon>ecological metagenomes</taxon>
    </lineage>
</organism>
<evidence type="ECO:0000256" key="1">
    <source>
        <dbReference type="SAM" id="MobiDB-lite"/>
    </source>
</evidence>
<feature type="domain" description="HNH" evidence="2">
    <location>
        <begin position="8"/>
        <end position="43"/>
    </location>
</feature>
<sequence>AKDGKTVVATEVDHIIPLSKGGDFWSEGNHNSLCKSHHSSKTAKEGGFGK</sequence>
<dbReference type="Gene3D" id="1.10.30.50">
    <property type="match status" value="1"/>
</dbReference>
<dbReference type="InterPro" id="IPR003615">
    <property type="entry name" value="HNH_nuc"/>
</dbReference>
<name>A0A0F8WPB1_9ZZZZ</name>
<reference evidence="3" key="1">
    <citation type="journal article" date="2015" name="Nature">
        <title>Complex archaea that bridge the gap between prokaryotes and eukaryotes.</title>
        <authorList>
            <person name="Spang A."/>
            <person name="Saw J.H."/>
            <person name="Jorgensen S.L."/>
            <person name="Zaremba-Niedzwiedzka K."/>
            <person name="Martijn J."/>
            <person name="Lind A.E."/>
            <person name="van Eijk R."/>
            <person name="Schleper C."/>
            <person name="Guy L."/>
            <person name="Ettema T.J."/>
        </authorList>
    </citation>
    <scope>NUCLEOTIDE SEQUENCE</scope>
</reference>
<dbReference type="EMBL" id="LAZR01063953">
    <property type="protein sequence ID" value="KKK58493.1"/>
    <property type="molecule type" value="Genomic_DNA"/>
</dbReference>
<feature type="non-terminal residue" evidence="3">
    <location>
        <position position="1"/>
    </location>
</feature>
<accession>A0A0F8WPB1</accession>